<proteinExistence type="predicted"/>
<keyword evidence="2" id="KW-1185">Reference proteome</keyword>
<protein>
    <submittedName>
        <fullName evidence="3">Uncharacterized protein LOC106815786</fullName>
    </submittedName>
</protein>
<accession>A0ABM1EUA9</accession>
<gene>
    <name evidence="3" type="primary">LOC106815786</name>
</gene>
<evidence type="ECO:0000256" key="1">
    <source>
        <dbReference type="SAM" id="MobiDB-lite"/>
    </source>
</evidence>
<dbReference type="GeneID" id="106815786"/>
<feature type="compositionally biased region" description="Basic and acidic residues" evidence="1">
    <location>
        <begin position="179"/>
        <end position="204"/>
    </location>
</feature>
<evidence type="ECO:0000313" key="3">
    <source>
        <dbReference type="RefSeq" id="XP_014675780.1"/>
    </source>
</evidence>
<reference evidence="3" key="1">
    <citation type="submission" date="2025-08" db="UniProtKB">
        <authorList>
            <consortium name="RefSeq"/>
        </authorList>
    </citation>
    <scope>IDENTIFICATION</scope>
</reference>
<evidence type="ECO:0000313" key="2">
    <source>
        <dbReference type="Proteomes" id="UP000695022"/>
    </source>
</evidence>
<sequence length="204" mass="22878">MVNERQIVPMRQVGEVHVEGEMTPVAYMCYAQSPVDCAMWTADVVRSNVNDLLGTAKPGDRAIVIIDTSGANSKVMNPALLNELFPAQLHLGLWIYGTSEYQKALGEFKKTYKEKAGKVRCMHRNAFISDASPPDEGFLSELYKSLQGEGFHFSEKLVHWLAEEVKLNRELADSEVAQEGDRPQKRYKEAPPKGTHDPRGVLSW</sequence>
<organism evidence="2 3">
    <name type="scientific">Priapulus caudatus</name>
    <name type="common">Priapulid worm</name>
    <dbReference type="NCBI Taxonomy" id="37621"/>
    <lineage>
        <taxon>Eukaryota</taxon>
        <taxon>Metazoa</taxon>
        <taxon>Ecdysozoa</taxon>
        <taxon>Scalidophora</taxon>
        <taxon>Priapulida</taxon>
        <taxon>Priapulimorpha</taxon>
        <taxon>Priapulimorphida</taxon>
        <taxon>Priapulidae</taxon>
        <taxon>Priapulus</taxon>
    </lineage>
</organism>
<dbReference type="RefSeq" id="XP_014675780.1">
    <property type="nucleotide sequence ID" value="XM_014820294.1"/>
</dbReference>
<dbReference type="Proteomes" id="UP000695022">
    <property type="component" value="Unplaced"/>
</dbReference>
<name>A0ABM1EUA9_PRICU</name>
<feature type="region of interest" description="Disordered" evidence="1">
    <location>
        <begin position="173"/>
        <end position="204"/>
    </location>
</feature>